<dbReference type="EMBL" id="FNIC01000007">
    <property type="protein sequence ID" value="SDO25095.1"/>
    <property type="molecule type" value="Genomic_DNA"/>
</dbReference>
<name>A0A1H0I111_9ACTN</name>
<dbReference type="InterPro" id="IPR016084">
    <property type="entry name" value="Haem_Oase-like_multi-hlx"/>
</dbReference>
<proteinExistence type="predicted"/>
<evidence type="ECO:0000313" key="1">
    <source>
        <dbReference type="EMBL" id="SDO25095.1"/>
    </source>
</evidence>
<dbReference type="SUPFAM" id="SSF48613">
    <property type="entry name" value="Heme oxygenase-like"/>
    <property type="match status" value="1"/>
</dbReference>
<dbReference type="STRING" id="1005944.SAMN05192576_3644"/>
<sequence>MMLPKPRGPLSAAVFESMRALPTEPVARTHPEADEPEDAAITLWALYELSYRGFDDVDETAEWDPDLLAVRRPLEIDLEGRLRARWESYASPHEVTADFSADFFALVAAHDGRSLARFVQTEADEQQVLDLLRLRSVYHLKESDPTAWVVPRLPTASKAALMELQYDEYGCGDPNRVHSHLFARGLEAIGLRSEYGAYVDDVPLEILEQNNAMSLMGLHRRLRGAALGHLAAFEATSSIPSRQLSQGIARLGLAPDMAAYYDEHVEADAVHEQLAVRAICGELLAVEPELRDDIYFGAFTCLDLEDRLAEQLLARWGAAT</sequence>
<dbReference type="RefSeq" id="WP_091026236.1">
    <property type="nucleotide sequence ID" value="NZ_BKAE01000009.1"/>
</dbReference>
<dbReference type="Proteomes" id="UP000199004">
    <property type="component" value="Unassembled WGS sequence"/>
</dbReference>
<protein>
    <submittedName>
        <fullName evidence="1">Iron-containing redox enzyme</fullName>
    </submittedName>
</protein>
<dbReference type="SMART" id="SM01236">
    <property type="entry name" value="Haem_oxygenase_2"/>
    <property type="match status" value="1"/>
</dbReference>
<gene>
    <name evidence="1" type="ORF">SAMN05192576_3644</name>
</gene>
<organism evidence="1 2">
    <name type="scientific">Nocardioides szechwanensis</name>
    <dbReference type="NCBI Taxonomy" id="1005944"/>
    <lineage>
        <taxon>Bacteria</taxon>
        <taxon>Bacillati</taxon>
        <taxon>Actinomycetota</taxon>
        <taxon>Actinomycetes</taxon>
        <taxon>Propionibacteriales</taxon>
        <taxon>Nocardioidaceae</taxon>
        <taxon>Nocardioides</taxon>
    </lineage>
</organism>
<evidence type="ECO:0000313" key="2">
    <source>
        <dbReference type="Proteomes" id="UP000199004"/>
    </source>
</evidence>
<dbReference type="OrthoDB" id="252872at2"/>
<keyword evidence="2" id="KW-1185">Reference proteome</keyword>
<reference evidence="2" key="1">
    <citation type="submission" date="2016-10" db="EMBL/GenBank/DDBJ databases">
        <authorList>
            <person name="Varghese N."/>
            <person name="Submissions S."/>
        </authorList>
    </citation>
    <scope>NUCLEOTIDE SEQUENCE [LARGE SCALE GENOMIC DNA]</scope>
    <source>
        <strain evidence="2">CGMCC 1.11147</strain>
    </source>
</reference>
<dbReference type="Gene3D" id="1.20.910.10">
    <property type="entry name" value="Heme oxygenase-like"/>
    <property type="match status" value="1"/>
</dbReference>
<dbReference type="Pfam" id="PF14518">
    <property type="entry name" value="Haem_oxygenas_2"/>
    <property type="match status" value="1"/>
</dbReference>
<accession>A0A1H0I111</accession>
<dbReference type="AlphaFoldDB" id="A0A1H0I111"/>